<evidence type="ECO:0008006" key="3">
    <source>
        <dbReference type="Google" id="ProtNLM"/>
    </source>
</evidence>
<dbReference type="Gene3D" id="3.40.630.30">
    <property type="match status" value="1"/>
</dbReference>
<sequence length="262" mass="29983">MSLPSRYEIRRLAPEHLDWAKAIVAHSNMFHSPVWPVIFPGRKTKRTYALFRSIDYLCRHGISSGFSYGVFDKLYAFKNPDSIPNGGRLYWDERDVEADGVDLLEQMDFPLVSVAISYDSINPLDKNKMKPLVDILPPYALMCQELELLDRRDPRSWKATGPKQVLFRCATATRVEYEAQGLMRTLSQCVMKVAASKGFRGIQIECSHDAVTKAWSNPPAPFKGRVVAKFSTTMYEEMDERGRKINPFYPAKQTMTRVYVAL</sequence>
<reference evidence="1 2" key="1">
    <citation type="submission" date="2024-04" db="EMBL/GenBank/DDBJ databases">
        <title>Phyllosticta paracitricarpa is synonymous to the EU quarantine fungus P. citricarpa based on phylogenomic analyses.</title>
        <authorList>
            <consortium name="Lawrence Berkeley National Laboratory"/>
            <person name="Van Ingen-Buijs V.A."/>
            <person name="Van Westerhoven A.C."/>
            <person name="Haridas S."/>
            <person name="Skiadas P."/>
            <person name="Martin F."/>
            <person name="Groenewald J.Z."/>
            <person name="Crous P.W."/>
            <person name="Seidl M.F."/>
        </authorList>
    </citation>
    <scope>NUCLEOTIDE SEQUENCE [LARGE SCALE GENOMIC DNA]</scope>
    <source>
        <strain evidence="1 2">CBS 123371</strain>
    </source>
</reference>
<dbReference type="Proteomes" id="UP001363622">
    <property type="component" value="Unassembled WGS sequence"/>
</dbReference>
<name>A0ABR1KP87_9PEZI</name>
<protein>
    <recommendedName>
        <fullName evidence="3">Glycine N-acyltransferase-like protein</fullName>
    </recommendedName>
</protein>
<organism evidence="1 2">
    <name type="scientific">Phyllosticta citriasiana</name>
    <dbReference type="NCBI Taxonomy" id="595635"/>
    <lineage>
        <taxon>Eukaryota</taxon>
        <taxon>Fungi</taxon>
        <taxon>Dikarya</taxon>
        <taxon>Ascomycota</taxon>
        <taxon>Pezizomycotina</taxon>
        <taxon>Dothideomycetes</taxon>
        <taxon>Dothideomycetes incertae sedis</taxon>
        <taxon>Botryosphaeriales</taxon>
        <taxon>Phyllostictaceae</taxon>
        <taxon>Phyllosticta</taxon>
    </lineage>
</organism>
<accession>A0ABR1KP87</accession>
<gene>
    <name evidence="1" type="ORF">IWZ03DRAFT_374510</name>
</gene>
<evidence type="ECO:0000313" key="2">
    <source>
        <dbReference type="Proteomes" id="UP001363622"/>
    </source>
</evidence>
<proteinExistence type="predicted"/>
<comment type="caution">
    <text evidence="1">The sequence shown here is derived from an EMBL/GenBank/DDBJ whole genome shotgun (WGS) entry which is preliminary data.</text>
</comment>
<keyword evidence="2" id="KW-1185">Reference proteome</keyword>
<dbReference type="EMBL" id="JBBPHU010000004">
    <property type="protein sequence ID" value="KAK7518723.1"/>
    <property type="molecule type" value="Genomic_DNA"/>
</dbReference>
<evidence type="ECO:0000313" key="1">
    <source>
        <dbReference type="EMBL" id="KAK7518723.1"/>
    </source>
</evidence>